<dbReference type="CDD" id="cd00564">
    <property type="entry name" value="TMP_TenI"/>
    <property type="match status" value="1"/>
</dbReference>
<evidence type="ECO:0000256" key="1">
    <source>
        <dbReference type="ARBA" id="ARBA00004948"/>
    </source>
</evidence>
<comment type="pathway">
    <text evidence="1">Cofactor biosynthesis; thiamine diphosphate biosynthesis.</text>
</comment>
<proteinExistence type="predicted"/>
<sequence length="200" mass="21465">MSDFQLHVLSTGGQPPDQWIEIAGYVHNAMDYFHIREKRATASQLLEWVDLLLKQGVPADKIVINDRVDVALARSLSVQLAYHSLPVNEVKKLNSGIRSGVSIHSQKEAMQAAALGADLVFFGHIYETDSKPGLPPKGTEALLPTVKACSVPVIAIGGIKPHHVPLIKKTGAAGIAVQSGIMNAKDPLEAITAYRKGGFS</sequence>
<protein>
    <submittedName>
        <fullName evidence="4">Thiamine-phosphate diphosphorylase</fullName>
        <ecNumber evidence="4">2.5.1.3</ecNumber>
    </submittedName>
</protein>
<organism evidence="4 5">
    <name type="scientific">Jeotgalibacillus campisalis</name>
    <dbReference type="NCBI Taxonomy" id="220754"/>
    <lineage>
        <taxon>Bacteria</taxon>
        <taxon>Bacillati</taxon>
        <taxon>Bacillota</taxon>
        <taxon>Bacilli</taxon>
        <taxon>Bacillales</taxon>
        <taxon>Caryophanaceae</taxon>
        <taxon>Jeotgalibacillus</taxon>
    </lineage>
</organism>
<keyword evidence="5" id="KW-1185">Reference proteome</keyword>
<dbReference type="PANTHER" id="PTHR20857">
    <property type="entry name" value="THIAMINE-PHOSPHATE PYROPHOSPHORYLASE"/>
    <property type="match status" value="1"/>
</dbReference>
<keyword evidence="4" id="KW-0808">Transferase</keyword>
<dbReference type="Pfam" id="PF02581">
    <property type="entry name" value="TMP-TENI"/>
    <property type="match status" value="1"/>
</dbReference>
<evidence type="ECO:0000256" key="2">
    <source>
        <dbReference type="ARBA" id="ARBA00022977"/>
    </source>
</evidence>
<keyword evidence="2" id="KW-0784">Thiamine biosynthesis</keyword>
<gene>
    <name evidence="4" type="ORF">KR50_07900</name>
</gene>
<dbReference type="Gene3D" id="3.20.20.70">
    <property type="entry name" value="Aldolase class I"/>
    <property type="match status" value="1"/>
</dbReference>
<dbReference type="GO" id="GO:0005737">
    <property type="term" value="C:cytoplasm"/>
    <property type="evidence" value="ECO:0007669"/>
    <property type="project" value="TreeGrafter"/>
</dbReference>
<reference evidence="4 5" key="1">
    <citation type="submission" date="2015-01" db="EMBL/GenBank/DDBJ databases">
        <title>Jeotgalibacillus campisalis genome sequencing.</title>
        <authorList>
            <person name="Goh K.M."/>
            <person name="Chan K.-G."/>
            <person name="Yaakop A.S."/>
            <person name="Ee R."/>
            <person name="Gan H.M."/>
            <person name="Chan C.S."/>
        </authorList>
    </citation>
    <scope>NUCLEOTIDE SEQUENCE [LARGE SCALE GENOMIC DNA]</scope>
    <source>
        <strain evidence="4 5">SF-57</strain>
    </source>
</reference>
<dbReference type="EC" id="2.5.1.3" evidence="4"/>
<dbReference type="OrthoDB" id="9815348at2"/>
<name>A0A0C2SAC0_9BACL</name>
<dbReference type="InterPro" id="IPR036206">
    <property type="entry name" value="ThiamineP_synth_sf"/>
</dbReference>
<evidence type="ECO:0000313" key="5">
    <source>
        <dbReference type="Proteomes" id="UP000031972"/>
    </source>
</evidence>
<dbReference type="Proteomes" id="UP000031972">
    <property type="component" value="Unassembled WGS sequence"/>
</dbReference>
<dbReference type="GO" id="GO:0004789">
    <property type="term" value="F:thiamine-phosphate diphosphorylase activity"/>
    <property type="evidence" value="ECO:0007669"/>
    <property type="project" value="UniProtKB-EC"/>
</dbReference>
<dbReference type="GO" id="GO:0009228">
    <property type="term" value="P:thiamine biosynthetic process"/>
    <property type="evidence" value="ECO:0007669"/>
    <property type="project" value="UniProtKB-KW"/>
</dbReference>
<evidence type="ECO:0000259" key="3">
    <source>
        <dbReference type="Pfam" id="PF02581"/>
    </source>
</evidence>
<comment type="caution">
    <text evidence="4">The sequence shown here is derived from an EMBL/GenBank/DDBJ whole genome shotgun (WGS) entry which is preliminary data.</text>
</comment>
<dbReference type="InterPro" id="IPR013785">
    <property type="entry name" value="Aldolase_TIM"/>
</dbReference>
<feature type="domain" description="Thiamine phosphate synthase/TenI" evidence="3">
    <location>
        <begin position="27"/>
        <end position="181"/>
    </location>
</feature>
<dbReference type="PATRIC" id="fig|220754.4.peg.810"/>
<dbReference type="SUPFAM" id="SSF51391">
    <property type="entry name" value="Thiamin phosphate synthase"/>
    <property type="match status" value="1"/>
</dbReference>
<dbReference type="InterPro" id="IPR022998">
    <property type="entry name" value="ThiamineP_synth_TenI"/>
</dbReference>
<evidence type="ECO:0000313" key="4">
    <source>
        <dbReference type="EMBL" id="KIL50909.1"/>
    </source>
</evidence>
<dbReference type="RefSeq" id="WP_041055135.1">
    <property type="nucleotide sequence ID" value="NZ_JXRR01000008.1"/>
</dbReference>
<dbReference type="AlphaFoldDB" id="A0A0C2SAC0"/>
<dbReference type="PANTHER" id="PTHR20857:SF22">
    <property type="entry name" value="THIAZOLE TAUTOMERASE"/>
    <property type="match status" value="1"/>
</dbReference>
<dbReference type="EMBL" id="JXRR01000008">
    <property type="protein sequence ID" value="KIL50909.1"/>
    <property type="molecule type" value="Genomic_DNA"/>
</dbReference>
<accession>A0A0C2SAC0</accession>